<reference evidence="2" key="1">
    <citation type="journal article" date="2016" name="Nat. Genet.">
        <title>The genome sequences of Arachis duranensis and Arachis ipaensis, the diploid ancestors of cultivated peanut.</title>
        <authorList>
            <person name="Bertioli D.J."/>
            <person name="Cannon S.B."/>
            <person name="Froenicke L."/>
            <person name="Huang G."/>
            <person name="Farmer A.D."/>
            <person name="Cannon E.K."/>
            <person name="Liu X."/>
            <person name="Gao D."/>
            <person name="Clevenger J."/>
            <person name="Dash S."/>
            <person name="Ren L."/>
            <person name="Moretzsohn M.C."/>
            <person name="Shirasawa K."/>
            <person name="Huang W."/>
            <person name="Vidigal B."/>
            <person name="Abernathy B."/>
            <person name="Chu Y."/>
            <person name="Niederhuth C.E."/>
            <person name="Umale P."/>
            <person name="Araujo A.C."/>
            <person name="Kozik A."/>
            <person name="Kim K.D."/>
            <person name="Burow M.D."/>
            <person name="Varshney R.K."/>
            <person name="Wang X."/>
            <person name="Zhang X."/>
            <person name="Barkley N."/>
            <person name="Guimaraes P.M."/>
            <person name="Isobe S."/>
            <person name="Guo B."/>
            <person name="Liao B."/>
            <person name="Stalker H.T."/>
            <person name="Schmitz R.J."/>
            <person name="Scheffler B.E."/>
            <person name="Leal-Bertioli S.C."/>
            <person name="Xun X."/>
            <person name="Jackson S.A."/>
            <person name="Michelmore R."/>
            <person name="Ozias-Akins P."/>
        </authorList>
    </citation>
    <scope>NUCLEOTIDE SEQUENCE [LARGE SCALE GENOMIC DNA]</scope>
    <source>
        <strain evidence="2">cv. V14167</strain>
    </source>
</reference>
<name>A0A9C6TNM9_ARADU</name>
<feature type="compositionally biased region" description="Basic residues" evidence="1">
    <location>
        <begin position="211"/>
        <end position="220"/>
    </location>
</feature>
<dbReference type="AlphaFoldDB" id="A0A9C6TNM9"/>
<feature type="compositionally biased region" description="Polar residues" evidence="1">
    <location>
        <begin position="1"/>
        <end position="36"/>
    </location>
</feature>
<accession>A0A9C6TNM9</accession>
<dbReference type="KEGG" id="adu:127743042"/>
<feature type="region of interest" description="Disordered" evidence="1">
    <location>
        <begin position="1"/>
        <end position="79"/>
    </location>
</feature>
<dbReference type="GeneID" id="127743042"/>
<keyword evidence="2" id="KW-1185">Reference proteome</keyword>
<feature type="compositionally biased region" description="Basic and acidic residues" evidence="1">
    <location>
        <begin position="70"/>
        <end position="79"/>
    </location>
</feature>
<reference evidence="3" key="2">
    <citation type="submission" date="2025-08" db="UniProtKB">
        <authorList>
            <consortium name="RefSeq"/>
        </authorList>
    </citation>
    <scope>IDENTIFICATION</scope>
    <source>
        <tissue evidence="3">Whole plant</tissue>
    </source>
</reference>
<sequence length="277" mass="30971">MRTRSGTDGHQQSNNHNQRSAHPENPNLTYFTQFPNATAAAAAAPLYPKHTRAETTWEREKENKRRGKGKAGEEICGERDRELQQEERKRRRCAGQRVAIIARRVTAAVQLAAPHRQIVVRGGSCHHRHCRPVPGAISRASVTRGGVRPTAQSYGAVCCRRHLELMPPSRFEEREGGCGEDKVRWWWFVLPPLLPSPSRTAATKESERQRFHGRGRARRRCAMEQSEPRRRCWGSHHHRKKVQAAAGVAVGGERCASVFLATGSGYVASRITAGAPD</sequence>
<dbReference type="Proteomes" id="UP000515211">
    <property type="component" value="Chromosome 10"/>
</dbReference>
<dbReference type="RefSeq" id="XP_052111659.1">
    <property type="nucleotide sequence ID" value="XM_052255699.1"/>
</dbReference>
<evidence type="ECO:0000313" key="2">
    <source>
        <dbReference type="Proteomes" id="UP000515211"/>
    </source>
</evidence>
<protein>
    <submittedName>
        <fullName evidence="3">Uncharacterized protein LOC127743042</fullName>
    </submittedName>
</protein>
<evidence type="ECO:0000256" key="1">
    <source>
        <dbReference type="SAM" id="MobiDB-lite"/>
    </source>
</evidence>
<feature type="region of interest" description="Disordered" evidence="1">
    <location>
        <begin position="198"/>
        <end position="220"/>
    </location>
</feature>
<feature type="compositionally biased region" description="Basic and acidic residues" evidence="1">
    <location>
        <begin position="51"/>
        <end position="63"/>
    </location>
</feature>
<gene>
    <name evidence="3" type="primary">LOC127743042</name>
</gene>
<proteinExistence type="predicted"/>
<evidence type="ECO:0000313" key="3">
    <source>
        <dbReference type="RefSeq" id="XP_052111659.1"/>
    </source>
</evidence>
<organism evidence="2 3">
    <name type="scientific">Arachis duranensis</name>
    <name type="common">Wild peanut</name>
    <dbReference type="NCBI Taxonomy" id="130453"/>
    <lineage>
        <taxon>Eukaryota</taxon>
        <taxon>Viridiplantae</taxon>
        <taxon>Streptophyta</taxon>
        <taxon>Embryophyta</taxon>
        <taxon>Tracheophyta</taxon>
        <taxon>Spermatophyta</taxon>
        <taxon>Magnoliopsida</taxon>
        <taxon>eudicotyledons</taxon>
        <taxon>Gunneridae</taxon>
        <taxon>Pentapetalae</taxon>
        <taxon>rosids</taxon>
        <taxon>fabids</taxon>
        <taxon>Fabales</taxon>
        <taxon>Fabaceae</taxon>
        <taxon>Papilionoideae</taxon>
        <taxon>50 kb inversion clade</taxon>
        <taxon>dalbergioids sensu lato</taxon>
        <taxon>Dalbergieae</taxon>
        <taxon>Pterocarpus clade</taxon>
        <taxon>Arachis</taxon>
    </lineage>
</organism>